<keyword evidence="2" id="KW-1185">Reference proteome</keyword>
<name>A0A0E3ZUB9_9BACT</name>
<proteinExistence type="predicted"/>
<dbReference type="KEGG" id="srd:SD10_05390"/>
<dbReference type="RefSeq" id="WP_046376025.1">
    <property type="nucleotide sequence ID" value="NZ_CP010429.1"/>
</dbReference>
<dbReference type="HOGENOM" id="CLU_117587_0_0_10"/>
<dbReference type="OrthoDB" id="943289at2"/>
<dbReference type="PATRIC" id="fig|1379870.5.peg.1170"/>
<accession>A0A0E3ZUB9</accession>
<evidence type="ECO:0000313" key="2">
    <source>
        <dbReference type="Proteomes" id="UP000033054"/>
    </source>
</evidence>
<dbReference type="AlphaFoldDB" id="A0A0E3ZUB9"/>
<evidence type="ECO:0008006" key="3">
    <source>
        <dbReference type="Google" id="ProtNLM"/>
    </source>
</evidence>
<organism evidence="1 2">
    <name type="scientific">Spirosoma radiotolerans</name>
    <dbReference type="NCBI Taxonomy" id="1379870"/>
    <lineage>
        <taxon>Bacteria</taxon>
        <taxon>Pseudomonadati</taxon>
        <taxon>Bacteroidota</taxon>
        <taxon>Cytophagia</taxon>
        <taxon>Cytophagales</taxon>
        <taxon>Cytophagaceae</taxon>
        <taxon>Spirosoma</taxon>
    </lineage>
</organism>
<sequence length="207" mass="23809">MINYRFYPSLLNVFARYVRGGNLSAQELIDSINRVPTPTTAAQERGVSFEEAVVKGTNEDRFDPDVIKKVRKLLPRPIVDTQVYCQWEIDDVLFYGYVDLIGKFKAVDLKTTASYQAGRFLHNHQNLYLHALKRKGIKLMEYVITEFQPGGPTEVHVESYTLTHPIDRQLEEIRLLKTFLEEHRPLITDKKIFVAPGEAADARRKTG</sequence>
<protein>
    <recommendedName>
        <fullName evidence="3">PD-(D/E)XK endonuclease-like domain-containing protein</fullName>
    </recommendedName>
</protein>
<evidence type="ECO:0000313" key="1">
    <source>
        <dbReference type="EMBL" id="AKD54429.1"/>
    </source>
</evidence>
<dbReference type="EMBL" id="CP010429">
    <property type="protein sequence ID" value="AKD54429.1"/>
    <property type="molecule type" value="Genomic_DNA"/>
</dbReference>
<reference evidence="1 2" key="1">
    <citation type="journal article" date="2014" name="Curr. Microbiol.">
        <title>Spirosoma radiotolerans sp. nov., a gamma-radiation-resistant bacterium isolated from gamma ray-irradiated soil.</title>
        <authorList>
            <person name="Lee J.J."/>
            <person name="Srinivasan S."/>
            <person name="Lim S."/>
            <person name="Joe M."/>
            <person name="Im S."/>
            <person name="Bae S.I."/>
            <person name="Park K.R."/>
            <person name="Han J.H."/>
            <person name="Park S.H."/>
            <person name="Joo B.M."/>
            <person name="Park S.J."/>
            <person name="Kim M.K."/>
        </authorList>
    </citation>
    <scope>NUCLEOTIDE SEQUENCE [LARGE SCALE GENOMIC DNA]</scope>
    <source>
        <strain evidence="1 2">DG5A</strain>
    </source>
</reference>
<gene>
    <name evidence="1" type="ORF">SD10_05390</name>
</gene>
<dbReference type="Proteomes" id="UP000033054">
    <property type="component" value="Chromosome"/>
</dbReference>
<dbReference type="STRING" id="1379870.SD10_05390"/>